<evidence type="ECO:0000313" key="1">
    <source>
        <dbReference type="EMBL" id="CDW34108.1"/>
    </source>
</evidence>
<protein>
    <submittedName>
        <fullName evidence="1">Uncharacterized protein</fullName>
    </submittedName>
</protein>
<dbReference type="AlphaFoldDB" id="A0A0K2U793"/>
<dbReference type="EMBL" id="HACA01016747">
    <property type="protein sequence ID" value="CDW34108.1"/>
    <property type="molecule type" value="Transcribed_RNA"/>
</dbReference>
<organism evidence="1">
    <name type="scientific">Lepeophtheirus salmonis</name>
    <name type="common">Salmon louse</name>
    <name type="synonym">Caligus salmonis</name>
    <dbReference type="NCBI Taxonomy" id="72036"/>
    <lineage>
        <taxon>Eukaryota</taxon>
        <taxon>Metazoa</taxon>
        <taxon>Ecdysozoa</taxon>
        <taxon>Arthropoda</taxon>
        <taxon>Crustacea</taxon>
        <taxon>Multicrustacea</taxon>
        <taxon>Hexanauplia</taxon>
        <taxon>Copepoda</taxon>
        <taxon>Siphonostomatoida</taxon>
        <taxon>Caligidae</taxon>
        <taxon>Lepeophtheirus</taxon>
    </lineage>
</organism>
<proteinExistence type="predicted"/>
<reference evidence="1" key="1">
    <citation type="submission" date="2014-05" db="EMBL/GenBank/DDBJ databases">
        <authorList>
            <person name="Chronopoulou M."/>
        </authorList>
    </citation>
    <scope>NUCLEOTIDE SEQUENCE</scope>
    <source>
        <tissue evidence="1">Whole organism</tissue>
    </source>
</reference>
<sequence>MELSCFSLEGCVSYLFLVKIDLKLESIFSFFVVKFSLAV</sequence>
<accession>A0A0K2U793</accession>
<name>A0A0K2U793_LEPSM</name>